<feature type="region of interest" description="Disordered" evidence="3">
    <location>
        <begin position="493"/>
        <end position="518"/>
    </location>
</feature>
<keyword evidence="4" id="KW-1185">Reference proteome</keyword>
<dbReference type="Proteomes" id="UP000085678">
    <property type="component" value="Unplaced"/>
</dbReference>
<evidence type="ECO:0000313" key="5">
    <source>
        <dbReference type="RefSeq" id="XP_013419327.1"/>
    </source>
</evidence>
<dbReference type="Gene3D" id="2.120.10.80">
    <property type="entry name" value="Kelch-type beta propeller"/>
    <property type="match status" value="2"/>
</dbReference>
<dbReference type="Pfam" id="PF24681">
    <property type="entry name" value="Kelch_KLHDC2_KLHL20_DRC7"/>
    <property type="match status" value="1"/>
</dbReference>
<sequence length="1123" mass="125383">MVHVFAQLLPLKNHISDRVCRLFLVEDVFVDWRQCLGGLVVVAWGDVVNKINLLYTMYNLLVGVDEGCVSGILLSVLSAAHRISQLEFYNNGNKPPSKQHYVNIETVVMEIVNNLFRAKQGEIVTLNDLHNWAKDNVKLRQSVQSLLNNAEDNENINNNSEDLSYLTTNTSTNTSSSTTTHNNCLSFTWSPVSHNPESRVPCSRHKHASCVYEDCLYLFGGREANLPLKDLWRYHIPSNTWESLTCSGDGPSTVEDHTLVAYKGCLYMFGGLFGNFHLVDHETSLWILPLDTLVWRKHALDSAVMMPVSRRGHTAVISHHAMHIYGGFIDLKGTSSELWTFDFDSETWHLCYSTMMTDGGPGARHAHSAVVHDSAMWVYGGLNNLQGKNDFWTWSFNLRKWSRVKCRQGPSELYGHSACKVADAMFVFGGESEGSLKNDLWKFHFSSSTWTKLPTPTLCPAPCSKHTAVIVSSLLFSVANTSKRSCSVPQLQELQEEDKMKDSLPPRPFSSPANISPDRVHHFKNRVSPLVSPLAEGGTNTQCQGHDLSLRDDPDSAKVQGHPQNTYKNFVITREPFSTPNFKVFSESNQDYVPLLRRSRTDSENLSRISSEHLAHDNPSLHRDSLHEGDQSHQNHSIVSKMSADDKGKGYGQGEPLVCHLSQDPGQTNPEKQRSEKFTLPGLVRSGSLESLAQNRNLGIVSETRIDSSEIACHSQQRYLVPESDQDSVDCGPRRPSYGLPVDDMVLEDLEEEYNDEEEEEDFCIRKSIQNIRHSDACTKDLDVHEDHSKDTKAAGPMSIGHIEFQGGSLDQLMKGCDACETEQKQPQKSDSHNSGANHILISKHLNDSNPDNMHSQVADRGRIVSFQDKPELRFSEKRSVPYFDREIKSSSNRLVIMHSNFSKSSVSMPEVSDRNLSQVQGHGCRPNSLNVLQNGQVLGKAIGGHNVDPQWCNSNGEQIVVEKHSGRGLASTVDVTQHNQESVISTNTIQSHTQGTVVLSVAVGVNGYSESHRPERGKLHGRSRTLPQIPVQRVPAEETPVSQQKRKGKVENGKKKVLPQAPSFCMFVLGGRESEIHGFYRTPIAMWRCEIVSGKALPQPLARLINENRVGPAKKTPSTYVN</sequence>
<keyword evidence="2" id="KW-0677">Repeat</keyword>
<evidence type="ECO:0000256" key="1">
    <source>
        <dbReference type="ARBA" id="ARBA00022441"/>
    </source>
</evidence>
<dbReference type="AlphaFoldDB" id="A0A1S3KA00"/>
<dbReference type="RefSeq" id="XP_013419327.1">
    <property type="nucleotide sequence ID" value="XM_013563873.1"/>
</dbReference>
<dbReference type="InParanoid" id="A0A1S3KA00"/>
<dbReference type="GeneID" id="106180011"/>
<dbReference type="Pfam" id="PF01344">
    <property type="entry name" value="Kelch_1"/>
    <property type="match status" value="1"/>
</dbReference>
<dbReference type="SUPFAM" id="SSF117281">
    <property type="entry name" value="Kelch motif"/>
    <property type="match status" value="2"/>
</dbReference>
<accession>A0A1S3KA00</accession>
<dbReference type="KEGG" id="lak:106180011"/>
<reference evidence="5" key="1">
    <citation type="submission" date="2025-08" db="UniProtKB">
        <authorList>
            <consortium name="RefSeq"/>
        </authorList>
    </citation>
    <scope>IDENTIFICATION</scope>
    <source>
        <tissue evidence="5">Gonads</tissue>
    </source>
</reference>
<proteinExistence type="predicted"/>
<evidence type="ECO:0000256" key="2">
    <source>
        <dbReference type="ARBA" id="ARBA00022737"/>
    </source>
</evidence>
<dbReference type="InterPro" id="IPR015915">
    <property type="entry name" value="Kelch-typ_b-propeller"/>
</dbReference>
<protein>
    <submittedName>
        <fullName evidence="5">Uncharacterized protein LOC106180011</fullName>
    </submittedName>
</protein>
<dbReference type="GO" id="GO:0005794">
    <property type="term" value="C:Golgi apparatus"/>
    <property type="evidence" value="ECO:0007669"/>
    <property type="project" value="TreeGrafter"/>
</dbReference>
<keyword evidence="1" id="KW-0880">Kelch repeat</keyword>
<feature type="compositionally biased region" description="Basic and acidic residues" evidence="3">
    <location>
        <begin position="604"/>
        <end position="633"/>
    </location>
</feature>
<organism evidence="4 5">
    <name type="scientific">Lingula anatina</name>
    <name type="common">Brachiopod</name>
    <name type="synonym">Lingula unguis</name>
    <dbReference type="NCBI Taxonomy" id="7574"/>
    <lineage>
        <taxon>Eukaryota</taxon>
        <taxon>Metazoa</taxon>
        <taxon>Spiralia</taxon>
        <taxon>Lophotrochozoa</taxon>
        <taxon>Brachiopoda</taxon>
        <taxon>Linguliformea</taxon>
        <taxon>Lingulata</taxon>
        <taxon>Lingulida</taxon>
        <taxon>Linguloidea</taxon>
        <taxon>Lingulidae</taxon>
        <taxon>Lingula</taxon>
    </lineage>
</organism>
<dbReference type="InterPro" id="IPR051568">
    <property type="entry name" value="LZTR1/Attractin"/>
</dbReference>
<evidence type="ECO:0000256" key="3">
    <source>
        <dbReference type="SAM" id="MobiDB-lite"/>
    </source>
</evidence>
<dbReference type="OrthoDB" id="432528at2759"/>
<dbReference type="STRING" id="7574.A0A1S3KA00"/>
<name>A0A1S3KA00_LINAN</name>
<feature type="region of interest" description="Disordered" evidence="3">
    <location>
        <begin position="1036"/>
        <end position="1055"/>
    </location>
</feature>
<dbReference type="PANTHER" id="PTHR46376:SF1">
    <property type="entry name" value="LEUCINE-ZIPPER-LIKE TRANSCRIPTIONAL REGULATOR 1"/>
    <property type="match status" value="1"/>
</dbReference>
<gene>
    <name evidence="5" type="primary">LOC106180011</name>
</gene>
<dbReference type="InterPro" id="IPR006652">
    <property type="entry name" value="Kelch_1"/>
</dbReference>
<dbReference type="PANTHER" id="PTHR46376">
    <property type="entry name" value="LEUCINE-ZIPPER-LIKE TRANSCRIPTIONAL REGULATOR 1"/>
    <property type="match status" value="1"/>
</dbReference>
<feature type="region of interest" description="Disordered" evidence="3">
    <location>
        <begin position="604"/>
        <end position="682"/>
    </location>
</feature>
<evidence type="ECO:0000313" key="4">
    <source>
        <dbReference type="Proteomes" id="UP000085678"/>
    </source>
</evidence>
<feature type="region of interest" description="Disordered" evidence="3">
    <location>
        <begin position="532"/>
        <end position="562"/>
    </location>
</feature>